<dbReference type="SUPFAM" id="SSF52540">
    <property type="entry name" value="P-loop containing nucleoside triphosphate hydrolases"/>
    <property type="match status" value="1"/>
</dbReference>
<dbReference type="FunFam" id="1.10.10.10:FF:000322">
    <property type="entry name" value="Probable disease resistance protein At1g63360"/>
    <property type="match status" value="1"/>
</dbReference>
<dbReference type="Gene3D" id="3.80.10.10">
    <property type="entry name" value="Ribonuclease Inhibitor"/>
    <property type="match status" value="4"/>
</dbReference>
<evidence type="ECO:0000259" key="8">
    <source>
        <dbReference type="Pfam" id="PF18052"/>
    </source>
</evidence>
<evidence type="ECO:0000259" key="7">
    <source>
        <dbReference type="Pfam" id="PF00931"/>
    </source>
</evidence>
<feature type="domain" description="Disease resistance R13L4/SHOC-2-like LRR" evidence="10">
    <location>
        <begin position="714"/>
        <end position="1007"/>
    </location>
</feature>
<evidence type="ECO:0000256" key="4">
    <source>
        <dbReference type="ARBA" id="ARBA00022741"/>
    </source>
</evidence>
<feature type="domain" description="Disease resistance protein winged helix" evidence="9">
    <location>
        <begin position="467"/>
        <end position="532"/>
    </location>
</feature>
<evidence type="ECO:0000256" key="6">
    <source>
        <dbReference type="ARBA" id="ARBA00022840"/>
    </source>
</evidence>
<evidence type="ECO:0000256" key="3">
    <source>
        <dbReference type="ARBA" id="ARBA00022737"/>
    </source>
</evidence>
<comment type="similarity">
    <text evidence="1">Belongs to the disease resistance NB-LRR family.</text>
</comment>
<keyword evidence="3" id="KW-0677">Repeat</keyword>
<evidence type="ECO:0000256" key="5">
    <source>
        <dbReference type="ARBA" id="ARBA00022821"/>
    </source>
</evidence>
<dbReference type="Gene3D" id="1.10.10.10">
    <property type="entry name" value="Winged helix-like DNA-binding domain superfamily/Winged helix DNA-binding domain"/>
    <property type="match status" value="1"/>
</dbReference>
<dbReference type="GO" id="GO:0042742">
    <property type="term" value="P:defense response to bacterium"/>
    <property type="evidence" value="ECO:0007669"/>
    <property type="project" value="UniProtKB-ARBA"/>
</dbReference>
<dbReference type="InterPro" id="IPR042197">
    <property type="entry name" value="Apaf_helical"/>
</dbReference>
<dbReference type="Pfam" id="PF18052">
    <property type="entry name" value="Rx_N"/>
    <property type="match status" value="1"/>
</dbReference>
<name>A0AAQ3KPS0_9LILI</name>
<dbReference type="Gene3D" id="3.40.50.300">
    <property type="entry name" value="P-loop containing nucleotide triphosphate hydrolases"/>
    <property type="match status" value="1"/>
</dbReference>
<protein>
    <submittedName>
        <fullName evidence="11">Disease resistance protein RGA1</fullName>
    </submittedName>
</protein>
<dbReference type="InterPro" id="IPR058922">
    <property type="entry name" value="WHD_DRP"/>
</dbReference>
<dbReference type="SUPFAM" id="SSF52058">
    <property type="entry name" value="L domain-like"/>
    <property type="match status" value="2"/>
</dbReference>
<dbReference type="Pfam" id="PF00931">
    <property type="entry name" value="NB-ARC"/>
    <property type="match status" value="1"/>
</dbReference>
<dbReference type="PANTHER" id="PTHR36766">
    <property type="entry name" value="PLANT BROAD-SPECTRUM MILDEW RESISTANCE PROTEIN RPW8"/>
    <property type="match status" value="1"/>
</dbReference>
<evidence type="ECO:0000259" key="10">
    <source>
        <dbReference type="Pfam" id="PF23598"/>
    </source>
</evidence>
<keyword evidence="6" id="KW-0067">ATP-binding</keyword>
<keyword evidence="5" id="KW-0611">Plant defense</keyword>
<evidence type="ECO:0000256" key="1">
    <source>
        <dbReference type="ARBA" id="ARBA00008894"/>
    </source>
</evidence>
<feature type="domain" description="NB-ARC" evidence="7">
    <location>
        <begin position="216"/>
        <end position="380"/>
    </location>
</feature>
<organism evidence="11 12">
    <name type="scientific">Canna indica</name>
    <name type="common">Indian-shot</name>
    <dbReference type="NCBI Taxonomy" id="4628"/>
    <lineage>
        <taxon>Eukaryota</taxon>
        <taxon>Viridiplantae</taxon>
        <taxon>Streptophyta</taxon>
        <taxon>Embryophyta</taxon>
        <taxon>Tracheophyta</taxon>
        <taxon>Spermatophyta</taxon>
        <taxon>Magnoliopsida</taxon>
        <taxon>Liliopsida</taxon>
        <taxon>Zingiberales</taxon>
        <taxon>Cannaceae</taxon>
        <taxon>Canna</taxon>
    </lineage>
</organism>
<dbReference type="GO" id="GO:0002758">
    <property type="term" value="P:innate immune response-activating signaling pathway"/>
    <property type="evidence" value="ECO:0007669"/>
    <property type="project" value="UniProtKB-ARBA"/>
</dbReference>
<dbReference type="PRINTS" id="PR00364">
    <property type="entry name" value="DISEASERSIST"/>
</dbReference>
<feature type="domain" description="Disease resistance N-terminal" evidence="8">
    <location>
        <begin position="34"/>
        <end position="104"/>
    </location>
</feature>
<keyword evidence="4" id="KW-0547">Nucleotide-binding</keyword>
<dbReference type="PANTHER" id="PTHR36766:SF40">
    <property type="entry name" value="DISEASE RESISTANCE PROTEIN RGA3"/>
    <property type="match status" value="1"/>
</dbReference>
<dbReference type="InterPro" id="IPR032675">
    <property type="entry name" value="LRR_dom_sf"/>
</dbReference>
<dbReference type="GO" id="GO:0005524">
    <property type="term" value="F:ATP binding"/>
    <property type="evidence" value="ECO:0007669"/>
    <property type="project" value="UniProtKB-KW"/>
</dbReference>
<evidence type="ECO:0000259" key="9">
    <source>
        <dbReference type="Pfam" id="PF23559"/>
    </source>
</evidence>
<evidence type="ECO:0000256" key="2">
    <source>
        <dbReference type="ARBA" id="ARBA00022614"/>
    </source>
</evidence>
<keyword evidence="2" id="KW-0433">Leucine-rich repeat</keyword>
<dbReference type="EMBL" id="CP136896">
    <property type="protein sequence ID" value="WOL12579.1"/>
    <property type="molecule type" value="Genomic_DNA"/>
</dbReference>
<reference evidence="11 12" key="1">
    <citation type="submission" date="2023-10" db="EMBL/GenBank/DDBJ databases">
        <title>Chromosome-scale genome assembly provides insights into flower coloration mechanisms of Canna indica.</title>
        <authorList>
            <person name="Li C."/>
        </authorList>
    </citation>
    <scope>NUCLEOTIDE SEQUENCE [LARGE SCALE GENOMIC DNA]</scope>
    <source>
        <tissue evidence="11">Flower</tissue>
    </source>
</reference>
<proteinExistence type="inferred from homology"/>
<dbReference type="Gene3D" id="1.20.5.4130">
    <property type="match status" value="1"/>
</dbReference>
<keyword evidence="12" id="KW-1185">Reference proteome</keyword>
<accession>A0AAQ3KPS0</accession>
<dbReference type="GO" id="GO:0043531">
    <property type="term" value="F:ADP binding"/>
    <property type="evidence" value="ECO:0007669"/>
    <property type="project" value="InterPro"/>
</dbReference>
<gene>
    <name evidence="11" type="ORF">Cni_G21346</name>
</gene>
<dbReference type="Pfam" id="PF23598">
    <property type="entry name" value="LRR_14"/>
    <property type="match status" value="1"/>
</dbReference>
<evidence type="ECO:0000313" key="11">
    <source>
        <dbReference type="EMBL" id="WOL12579.1"/>
    </source>
</evidence>
<dbReference type="Proteomes" id="UP001327560">
    <property type="component" value="Chromosome 7"/>
</dbReference>
<dbReference type="GO" id="GO:0009626">
    <property type="term" value="P:plant-type hypersensitive response"/>
    <property type="evidence" value="ECO:0007669"/>
    <property type="project" value="UniProtKB-ARBA"/>
</dbReference>
<dbReference type="Pfam" id="PF23559">
    <property type="entry name" value="WHD_DRP"/>
    <property type="match status" value="1"/>
</dbReference>
<dbReference type="InterPro" id="IPR036388">
    <property type="entry name" value="WH-like_DNA-bd_sf"/>
</dbReference>
<dbReference type="InterPro" id="IPR041118">
    <property type="entry name" value="Rx_N"/>
</dbReference>
<sequence>MASRFVSFSLRRIRNLMISIQKNSNLMSLAHSSSSSSSNQANSFLEDLKELETLLPKIRAEMKAAEESELRGGFDKLWMAELKDVAYDAEDVLDEYQYEVLRLQLDAGVAPPDTAQERESGEDEVPVFPFASSFMTEVSISDGLRKRIKEKIKKIKAKYDEISRDRDRLQLPVEIFEDKEEHGSFLKKRRVDGTTKYRQTTSLVVKSDVYGRDSEKIELIEWLFSSSTSKFSVVAIVGQGGLGKTTLAQLVYNDDRVSKNFDLQIWICVSDNFRVARLTKEMLEFNSMESCVLSDLSQLQHNLKIRLKGKKLLLVLDDVWNENPTLWESFIEPLRVACVVRVIVTTRNIRVAKIMQTEEPHHLRPLSESDCWQLFQYHAFFGRDPYQFSYLVDIGKMIVKKCGGLPLAVKSIGGLLRHENTSEESWTDVLQSELWDLDEKEQILPALKLSYSRMPGYLRPCFQCCSMFPKDHPLHKKKLVRLWMAQGYIETVDERTMEELGCEYFDELHHRSFVGHYEYGGFKMHDSIHDLALHISGIENQSVVDLEKCDDLNRVRHLFVKADEELMTFLLSKKLRPDLRTLFFHFGSSSQSASLQFALSMTTLRALHMADIEQDELPASIGNLKHLRYLYIYSNYLIRLHGSLGQLLNLQVLIIRCLELKELPWEIGSLANLQHLKIKCDAVENLPESLLQLCNLHTLVLRCWKLGKMPEPISQLYNLQKLDLKLCRNLRELPSNAGNLQKLKYLDLFDSGVTSLPPEIWKLKKIDSFFTNIIDVRKAMPCGIGQLNELVNLTGLAISGLENLSIEEAKEVNLKGMRGLNHLYLEWHNAVRYYNHRRFVYTFKFDNNIYDTDFDHRKKCLNVNLKSTKVLVDEEMMAKVLQSLRPDLNLKVLHLCGFNGVRYPSWMDDPSFNQLTEVSLYECGNVEISCLPMFGQLPSLQRLYLLRISHAKSIGGEFCCCNPNVKKSSESNTVAFPSLKYLELKDMPDLEEWYGFQSDLPQLKELRITNCPILRTIPILPTKLEILSIVECLKLSSLLGLHDLFRLCDLWLVGCPDLEFPKNIPLQAKFRKFECRECPKLNLLLGPQNVSSLKILFLIDCVGFHLPADNFLSPTLLSLWIQAYLNPLVLPQLNTFYCLDELRICGCPGTQLPLNFVLPPNLKYLDINDIPNKFRLLGLCNHSSLSQLHISGCHELQLSQEEFLPSTLVHFCTINCIKVKSTLRFKNCDHLYSLKIKGCPELQLLPNDSLPVSIVDLHIKDCLRITSLLGLQYLDCLRDLHLSCCPELQLSLDEALPNELRTVRIVNCPKLTLLVGLQDLTSLNGLHLAKCPQLQLMCDTPLSSMPDHLEIVGCPGLREWCNRNGYEYKEVCEKGPAT</sequence>
<dbReference type="InterPro" id="IPR055414">
    <property type="entry name" value="LRR_R13L4/SHOC2-like"/>
</dbReference>
<dbReference type="InterPro" id="IPR002182">
    <property type="entry name" value="NB-ARC"/>
</dbReference>
<evidence type="ECO:0000313" key="12">
    <source>
        <dbReference type="Proteomes" id="UP001327560"/>
    </source>
</evidence>
<dbReference type="Gene3D" id="1.10.8.430">
    <property type="entry name" value="Helical domain of apoptotic protease-activating factors"/>
    <property type="match status" value="1"/>
</dbReference>
<dbReference type="InterPro" id="IPR027417">
    <property type="entry name" value="P-loop_NTPase"/>
</dbReference>